<name>A0A166I3K2_9MICO</name>
<dbReference type="KEGG" id="rte:GSU10_14005"/>
<evidence type="ECO:0000313" key="6">
    <source>
        <dbReference type="Proteomes" id="UP000465031"/>
    </source>
</evidence>
<organism evidence="3 5">
    <name type="scientific">Rathayibacter tanaceti</name>
    <dbReference type="NCBI Taxonomy" id="1671680"/>
    <lineage>
        <taxon>Bacteria</taxon>
        <taxon>Bacillati</taxon>
        <taxon>Actinomycetota</taxon>
        <taxon>Actinomycetes</taxon>
        <taxon>Micrococcales</taxon>
        <taxon>Microbacteriaceae</taxon>
        <taxon>Rathayibacter</taxon>
    </lineage>
</organism>
<dbReference type="AlphaFoldDB" id="A0A166I3K2"/>
<dbReference type="Proteomes" id="UP000076717">
    <property type="component" value="Unassembled WGS sequence"/>
</dbReference>
<dbReference type="Gene3D" id="3.40.190.10">
    <property type="entry name" value="Periplasmic binding protein-like II"/>
    <property type="match status" value="1"/>
</dbReference>
<keyword evidence="5" id="KW-1185">Reference proteome</keyword>
<evidence type="ECO:0000256" key="1">
    <source>
        <dbReference type="SAM" id="SignalP"/>
    </source>
</evidence>
<dbReference type="EMBL" id="CP047186">
    <property type="protein sequence ID" value="QHC56630.1"/>
    <property type="molecule type" value="Genomic_DNA"/>
</dbReference>
<dbReference type="Gene3D" id="3.40.190.120">
    <property type="entry name" value="Osmoprotection protein (prox), domain 2"/>
    <property type="match status" value="1"/>
</dbReference>
<dbReference type="Proteomes" id="UP000465031">
    <property type="component" value="Chromosome"/>
</dbReference>
<dbReference type="GO" id="GO:0022857">
    <property type="term" value="F:transmembrane transporter activity"/>
    <property type="evidence" value="ECO:0007669"/>
    <property type="project" value="InterPro"/>
</dbReference>
<keyword evidence="1" id="KW-0732">Signal</keyword>
<feature type="signal peptide" evidence="1">
    <location>
        <begin position="1"/>
        <end position="22"/>
    </location>
</feature>
<dbReference type="OrthoDB" id="9781705at2"/>
<dbReference type="InterPro" id="IPR007210">
    <property type="entry name" value="ABC_Gly_betaine_transp_sub-bd"/>
</dbReference>
<dbReference type="PATRIC" id="fig|1671680.3.peg.1350"/>
<dbReference type="GO" id="GO:0043190">
    <property type="term" value="C:ATP-binding cassette (ABC) transporter complex"/>
    <property type="evidence" value="ECO:0007669"/>
    <property type="project" value="InterPro"/>
</dbReference>
<reference evidence="6" key="3">
    <citation type="submission" date="2019-12" db="EMBL/GenBank/DDBJ databases">
        <title>Complete and draft genome sequences of new strains and members of some known species of the genus Rathayibacter isolated from plants.</title>
        <authorList>
            <person name="Tarlachkov S.V."/>
            <person name="Starodumova I.P."/>
            <person name="Dorofeeva L.V."/>
            <person name="Prisyazhnaya N.V."/>
            <person name="Leyn S."/>
            <person name="Zlamal J."/>
            <person name="Elan M."/>
            <person name="Osterman A.L."/>
            <person name="Nadler S."/>
            <person name="Subbotin S.A."/>
            <person name="Evtushenko L.I."/>
        </authorList>
    </citation>
    <scope>NUCLEOTIDE SEQUENCE [LARGE SCALE GENOMIC DNA]</scope>
    <source>
        <strain evidence="6">VKM Ac-2761</strain>
    </source>
</reference>
<reference evidence="4" key="2">
    <citation type="submission" date="2019-12" db="EMBL/GenBank/DDBJ databases">
        <title>Complete and Draft Genome Sequences of New Strains and Members of Some Known Species of the Genus Rathayibacter isolated from Plants.</title>
        <authorList>
            <person name="Tarlachkov S.V."/>
            <person name="Starodumova I.P."/>
            <person name="Dorofeeva L.V."/>
            <person name="Prisyazhnaya N.V."/>
            <person name="Leyn S.A."/>
            <person name="Zlamal J.E."/>
            <person name="Elane M.L."/>
            <person name="Osterman A.L."/>
            <person name="Nadler S.A."/>
            <person name="Subbotin S.A."/>
            <person name="Evtushenko L.I."/>
        </authorList>
    </citation>
    <scope>NUCLEOTIDE SEQUENCE</scope>
    <source>
        <strain evidence="4">VKM Ac-2761</strain>
    </source>
</reference>
<feature type="chain" id="PRO_5041524759" evidence="1">
    <location>
        <begin position="23"/>
        <end position="306"/>
    </location>
</feature>
<evidence type="ECO:0000313" key="5">
    <source>
        <dbReference type="Proteomes" id="UP000076717"/>
    </source>
</evidence>
<evidence type="ECO:0000259" key="2">
    <source>
        <dbReference type="Pfam" id="PF04069"/>
    </source>
</evidence>
<gene>
    <name evidence="3" type="primary">opuCC_1</name>
    <name evidence="3" type="ORF">ACH61_01279</name>
    <name evidence="4" type="ORF">GSU10_14005</name>
</gene>
<dbReference type="Pfam" id="PF04069">
    <property type="entry name" value="OpuAC"/>
    <property type="match status" value="1"/>
</dbReference>
<evidence type="ECO:0000313" key="4">
    <source>
        <dbReference type="EMBL" id="QHC56630.1"/>
    </source>
</evidence>
<dbReference type="CDD" id="cd13606">
    <property type="entry name" value="PBP2_ProX_like"/>
    <property type="match status" value="1"/>
</dbReference>
<dbReference type="EMBL" id="LIIN01000033">
    <property type="protein sequence ID" value="KZX21574.1"/>
    <property type="molecule type" value="Genomic_DNA"/>
</dbReference>
<reference evidence="3 5" key="1">
    <citation type="submission" date="2015-08" db="EMBL/GenBank/DDBJ databases">
        <title>Draft Genome Sequence of Rathayibacter sp. Strain VKM Ac-2596 Isolated from Leaf Gall Induced by Plant-Parasitic Nematodes.</title>
        <authorList>
            <person name="Vasilenko O.V."/>
            <person name="Starodumova I.P."/>
            <person name="Tarlachkov S.V."/>
            <person name="Dorofeeva L.V."/>
            <person name="Evtushenko L.I."/>
        </authorList>
    </citation>
    <scope>NUCLEOTIDE SEQUENCE [LARGE SCALE GENOMIC DNA]</scope>
    <source>
        <strain evidence="3 5">VKM Ac-2596</strain>
    </source>
</reference>
<dbReference type="SUPFAM" id="SSF53850">
    <property type="entry name" value="Periplasmic binding protein-like II"/>
    <property type="match status" value="1"/>
</dbReference>
<accession>A0A166I3K2</accession>
<sequence length="306" mass="31797">MRTRSALALAALAATTALTLTACSSSSGGDPLAADAPAASTDGIIVGSADFPESQLLATIYAQALTAAGVEATTKLNIGSREVYMPALLDGSINLLPEYTGATLSYLNSDATGTAPEEVATELADALPDGVAMLTPSGAQDSDVLAVTRATAEKYDLETIEDLVPHAADLVLGGPPEWKTRHEGVAGLEEVYGLTFKEFRALDVGGPLTISALSNGQIDAADLYSTSPAIEENDFVSLVDNKNLFRAQNIVPIIAEDQSSDEVTTVLDAISAALTTEDLIEMNGRLADQESIDDVAADWLNEHDLG</sequence>
<protein>
    <submittedName>
        <fullName evidence="3">Glycine betaine/carnitine/choline-binding protein OpuCC</fullName>
    </submittedName>
    <submittedName>
        <fullName evidence="4">Glycine/betaine ABC transporter substrate-binding protein</fullName>
    </submittedName>
</protein>
<dbReference type="PROSITE" id="PS51257">
    <property type="entry name" value="PROKAR_LIPOPROTEIN"/>
    <property type="match status" value="1"/>
</dbReference>
<feature type="domain" description="ABC-type glycine betaine transport system substrate-binding" evidence="2">
    <location>
        <begin position="44"/>
        <end position="302"/>
    </location>
</feature>
<dbReference type="RefSeq" id="WP_068209804.1">
    <property type="nucleotide sequence ID" value="NZ_CP047186.1"/>
</dbReference>
<proteinExistence type="predicted"/>
<evidence type="ECO:0000313" key="3">
    <source>
        <dbReference type="EMBL" id="KZX21574.1"/>
    </source>
</evidence>